<name>A0A1I7WE13_HETBA</name>
<accession>A0A1I7WE13</accession>
<protein>
    <submittedName>
        <fullName evidence="2">THAP-type domain-containing protein</fullName>
    </submittedName>
</protein>
<dbReference type="AlphaFoldDB" id="A0A1I7WE13"/>
<reference evidence="2" key="1">
    <citation type="submission" date="2016-11" db="UniProtKB">
        <authorList>
            <consortium name="WormBaseParasite"/>
        </authorList>
    </citation>
    <scope>IDENTIFICATION</scope>
</reference>
<sequence>MQLLRMYCVCYKHLLFDVLLHEKTIQLTTLNQKVIEIHLKCNDRRKAYYWRICSQLKSLAPKFFKFINKSNLKLFTFFVTMIPRYYRGDSCIYEGHQEAQALNDILCCFIKNIKNIITSKNNWQITNRVLLLHIDSFYNINLYIYRFTRLDIIFVYLIESKYAHILVDCLILLCRFGKRSTA</sequence>
<organism evidence="1 2">
    <name type="scientific">Heterorhabditis bacteriophora</name>
    <name type="common">Entomopathogenic nematode worm</name>
    <dbReference type="NCBI Taxonomy" id="37862"/>
    <lineage>
        <taxon>Eukaryota</taxon>
        <taxon>Metazoa</taxon>
        <taxon>Ecdysozoa</taxon>
        <taxon>Nematoda</taxon>
        <taxon>Chromadorea</taxon>
        <taxon>Rhabditida</taxon>
        <taxon>Rhabditina</taxon>
        <taxon>Rhabditomorpha</taxon>
        <taxon>Strongyloidea</taxon>
        <taxon>Heterorhabditidae</taxon>
        <taxon>Heterorhabditis</taxon>
    </lineage>
</organism>
<evidence type="ECO:0000313" key="2">
    <source>
        <dbReference type="WBParaSite" id="Hba_03178"/>
    </source>
</evidence>
<evidence type="ECO:0000313" key="1">
    <source>
        <dbReference type="Proteomes" id="UP000095283"/>
    </source>
</evidence>
<proteinExistence type="predicted"/>
<dbReference type="Proteomes" id="UP000095283">
    <property type="component" value="Unplaced"/>
</dbReference>
<dbReference type="WBParaSite" id="Hba_03178">
    <property type="protein sequence ID" value="Hba_03178"/>
    <property type="gene ID" value="Hba_03178"/>
</dbReference>
<keyword evidence="1" id="KW-1185">Reference proteome</keyword>